<keyword evidence="3" id="KW-1185">Reference proteome</keyword>
<organism evidence="2 3">
    <name type="scientific">Planococcus lenghuensis</name>
    <dbReference type="NCBI Taxonomy" id="2213202"/>
    <lineage>
        <taxon>Bacteria</taxon>
        <taxon>Bacillati</taxon>
        <taxon>Bacillota</taxon>
        <taxon>Bacilli</taxon>
        <taxon>Bacillales</taxon>
        <taxon>Caryophanaceae</taxon>
        <taxon>Planococcus</taxon>
    </lineage>
</organism>
<dbReference type="EMBL" id="CP019640">
    <property type="protein sequence ID" value="AQQ55136.1"/>
    <property type="molecule type" value="Genomic_DNA"/>
</dbReference>
<reference evidence="2 3" key="1">
    <citation type="submission" date="2017-02" db="EMBL/GenBank/DDBJ databases">
        <title>The complete genomic sequence of a novel cold adapted crude oil-degrading bacterium Planococcus qaidamina Y42.</title>
        <authorList>
            <person name="Yang R."/>
        </authorList>
    </citation>
    <scope>NUCLEOTIDE SEQUENCE [LARGE SCALE GENOMIC DNA]</scope>
    <source>
        <strain evidence="2 3">Y42</strain>
    </source>
</reference>
<dbReference type="PANTHER" id="PTHR36844:SF1">
    <property type="entry name" value="PROTEASE PRSW"/>
    <property type="match status" value="1"/>
</dbReference>
<sequence length="385" mass="42775">MFCGNCGEKINTDGKFCTSCGCVLPQRVPSHHSYVQPVLVDERKVVPPEPLHVKEQLLQATGKLNALVGEQGELKVSLREVFSAVLAKHSKEEGELLFIAGTGITTPQEHEISSSWPKPWLFSRVFITFFLTYALLYICTFMFENPLSIPGLITIGSFAVPFSLLIFFWEMNAPRNISIYEIAKMFFVGGAASLVLTLVLYSFLPVDDVDFSGAMIIGIVEETGKLGIIAYFIKKLNPKFILNGLLIGATIGAGFAAFESAGYAWYAYSASGFILGDEMMLDVIVLRAWMAIGTHVAWSAIAGAALVYVKGQHSLMKDHLFDFRFVRLLGVAIILHAVWDMPLYSFDQFYFRFIVLILLAWVFIFTLLNAGLQQIARLHQEVEGA</sequence>
<feature type="transmembrane region" description="Helical" evidence="1">
    <location>
        <begin position="149"/>
        <end position="170"/>
    </location>
</feature>
<feature type="transmembrane region" description="Helical" evidence="1">
    <location>
        <begin position="288"/>
        <end position="309"/>
    </location>
</feature>
<proteinExistence type="predicted"/>
<keyword evidence="1" id="KW-1133">Transmembrane helix</keyword>
<dbReference type="KEGG" id="pmar:B0X71_14335"/>
<dbReference type="RefSeq" id="WP_077591013.1">
    <property type="nucleotide sequence ID" value="NZ_CP019640.1"/>
</dbReference>
<gene>
    <name evidence="2" type="ORF">B0X71_14335</name>
</gene>
<feature type="transmembrane region" description="Helical" evidence="1">
    <location>
        <begin position="121"/>
        <end position="143"/>
    </location>
</feature>
<evidence type="ECO:0000313" key="2">
    <source>
        <dbReference type="EMBL" id="AQQ55136.1"/>
    </source>
</evidence>
<dbReference type="PANTHER" id="PTHR36844">
    <property type="entry name" value="PROTEASE PRSW"/>
    <property type="match status" value="1"/>
</dbReference>
<feature type="transmembrane region" description="Helical" evidence="1">
    <location>
        <begin position="215"/>
        <end position="233"/>
    </location>
</feature>
<feature type="transmembrane region" description="Helical" evidence="1">
    <location>
        <begin position="321"/>
        <end position="339"/>
    </location>
</feature>
<protein>
    <recommendedName>
        <fullName evidence="4">PrsW family intramembrane metalloprotease</fullName>
    </recommendedName>
</protein>
<evidence type="ECO:0000313" key="3">
    <source>
        <dbReference type="Proteomes" id="UP000188184"/>
    </source>
</evidence>
<keyword evidence="1" id="KW-0472">Membrane</keyword>
<keyword evidence="1" id="KW-0812">Transmembrane</keyword>
<dbReference type="Pfam" id="PF13367">
    <property type="entry name" value="PrsW-protease"/>
    <property type="match status" value="1"/>
</dbReference>
<dbReference type="GO" id="GO:0008233">
    <property type="term" value="F:peptidase activity"/>
    <property type="evidence" value="ECO:0007669"/>
    <property type="project" value="InterPro"/>
</dbReference>
<feature type="transmembrane region" description="Helical" evidence="1">
    <location>
        <begin position="182"/>
        <end position="203"/>
    </location>
</feature>
<evidence type="ECO:0000256" key="1">
    <source>
        <dbReference type="SAM" id="Phobius"/>
    </source>
</evidence>
<feature type="transmembrane region" description="Helical" evidence="1">
    <location>
        <begin position="245"/>
        <end position="268"/>
    </location>
</feature>
<dbReference type="OrthoDB" id="153483at2"/>
<dbReference type="Proteomes" id="UP000188184">
    <property type="component" value="Chromosome"/>
</dbReference>
<name>A0A1Q2L3Y5_9BACL</name>
<feature type="transmembrane region" description="Helical" evidence="1">
    <location>
        <begin position="351"/>
        <end position="372"/>
    </location>
</feature>
<accession>A0A1Q2L3Y5</accession>
<evidence type="ECO:0008006" key="4">
    <source>
        <dbReference type="Google" id="ProtNLM"/>
    </source>
</evidence>
<dbReference type="AlphaFoldDB" id="A0A1Q2L3Y5"/>
<dbReference type="InterPro" id="IPR026898">
    <property type="entry name" value="PrsW"/>
</dbReference>